<evidence type="ECO:0000256" key="2">
    <source>
        <dbReference type="ARBA" id="ARBA00005417"/>
    </source>
</evidence>
<dbReference type="GO" id="GO:0015833">
    <property type="term" value="P:peptide transport"/>
    <property type="evidence" value="ECO:0007669"/>
    <property type="project" value="InterPro"/>
</dbReference>
<dbReference type="Proteomes" id="UP000255355">
    <property type="component" value="Unassembled WGS sequence"/>
</dbReference>
<protein>
    <submittedName>
        <fullName evidence="10">Peptide/nickel transport system ATP-binding protein</fullName>
    </submittedName>
</protein>
<evidence type="ECO:0000313" key="10">
    <source>
        <dbReference type="EMBL" id="RDI47315.1"/>
    </source>
</evidence>
<comment type="caution">
    <text evidence="10">The sequence shown here is derived from an EMBL/GenBank/DDBJ whole genome shotgun (WGS) entry which is preliminary data.</text>
</comment>
<dbReference type="STRING" id="1210089.GCA_001613165_05751"/>
<sequence>MTETLDRAAALAIESLSVTFATDAGPVNAVCDVSYEVCPGEVLAIVGESGSGKSVSSRTAIGLLPSTARVTGLVTMGSNKITSMTEKQLTALRGGEISMIFQEPGAALDPLFTVGYQLTEALRAHNGSGRKQARARAIELLRTVGLPDPEHRVDYYPHQLSGGQKQRVMIAIAIACEPKVIIADEPTTALDVTVQAEILELLRDLRDRIGSAIVLITHNMGVVADLADRVVVMRAGRVVETAPVDELFADPQQQYTRDLLAAVPHLGAGLRPTSGPVSPIAPQVDSEASTVVAERPAGETAERPESAEDSLLEVTDLVVEFPGALGRSAFRAVDGVSLRIGRGETLGLVGESGSGKTTIGRCVAALQRPSSGTITMLGTRVTGLSERQLRPLRKRLGFVFQDPATSLNPRLTVGQCVAEPLVVHRAANGEALRTRVRKLLDDVQLPGGTEQRYPHELSGGQRQRASLARALVLNPDLLIADEPTSALDVSVQARVLELFAALQREFGWACLFVSHDLAVVDQLADRIAVLCNGSVVEQGTRDEILRHPTQEYTQRLVAAVPVPDPVEQRRRRAATAALFATDHSG</sequence>
<evidence type="ECO:0000256" key="6">
    <source>
        <dbReference type="ARBA" id="ARBA00022840"/>
    </source>
</evidence>
<dbReference type="CDD" id="cd03257">
    <property type="entry name" value="ABC_NikE_OppD_transporters"/>
    <property type="match status" value="2"/>
</dbReference>
<dbReference type="NCBIfam" id="NF008453">
    <property type="entry name" value="PRK11308.1"/>
    <property type="match status" value="2"/>
</dbReference>
<evidence type="ECO:0000313" key="11">
    <source>
        <dbReference type="Proteomes" id="UP000255355"/>
    </source>
</evidence>
<dbReference type="Gene3D" id="3.40.50.300">
    <property type="entry name" value="P-loop containing nucleotide triphosphate hydrolases"/>
    <property type="match status" value="2"/>
</dbReference>
<dbReference type="RefSeq" id="WP_068026448.1">
    <property type="nucleotide sequence ID" value="NZ_QQAZ01000009.1"/>
</dbReference>
<dbReference type="GO" id="GO:0016887">
    <property type="term" value="F:ATP hydrolysis activity"/>
    <property type="evidence" value="ECO:0007669"/>
    <property type="project" value="InterPro"/>
</dbReference>
<feature type="domain" description="ABC transporter" evidence="9">
    <location>
        <begin position="312"/>
        <end position="557"/>
    </location>
</feature>
<dbReference type="PANTHER" id="PTHR43297:SF2">
    <property type="entry name" value="DIPEPTIDE TRANSPORT ATP-BINDING PROTEIN DPPD"/>
    <property type="match status" value="1"/>
</dbReference>
<comment type="similarity">
    <text evidence="2">Belongs to the ABC transporter superfamily.</text>
</comment>
<reference evidence="10 11" key="1">
    <citation type="submission" date="2018-07" db="EMBL/GenBank/DDBJ databases">
        <title>Genomic Encyclopedia of Type Strains, Phase IV (KMG-IV): sequencing the most valuable type-strain genomes for metagenomic binning, comparative biology and taxonomic classification.</title>
        <authorList>
            <person name="Goeker M."/>
        </authorList>
    </citation>
    <scope>NUCLEOTIDE SEQUENCE [LARGE SCALE GENOMIC DNA]</scope>
    <source>
        <strain evidence="10 11">DSM 44952</strain>
    </source>
</reference>
<evidence type="ECO:0000256" key="7">
    <source>
        <dbReference type="ARBA" id="ARBA00023136"/>
    </source>
</evidence>
<dbReference type="InterPro" id="IPR050388">
    <property type="entry name" value="ABC_Ni/Peptide_Import"/>
</dbReference>
<dbReference type="InterPro" id="IPR013563">
    <property type="entry name" value="Oligopep_ABC_C"/>
</dbReference>
<keyword evidence="5" id="KW-0547">Nucleotide-binding</keyword>
<dbReference type="SUPFAM" id="SSF52540">
    <property type="entry name" value="P-loop containing nucleoside triphosphate hydrolases"/>
    <property type="match status" value="2"/>
</dbReference>
<dbReference type="AlphaFoldDB" id="A0A370GUD7"/>
<dbReference type="EMBL" id="QQAZ01000009">
    <property type="protein sequence ID" value="RDI47315.1"/>
    <property type="molecule type" value="Genomic_DNA"/>
</dbReference>
<keyword evidence="6 10" id="KW-0067">ATP-binding</keyword>
<evidence type="ECO:0000256" key="3">
    <source>
        <dbReference type="ARBA" id="ARBA00022448"/>
    </source>
</evidence>
<gene>
    <name evidence="10" type="ORF">DFR68_109315</name>
</gene>
<dbReference type="GO" id="GO:0005886">
    <property type="term" value="C:plasma membrane"/>
    <property type="evidence" value="ECO:0007669"/>
    <property type="project" value="UniProtKB-SubCell"/>
</dbReference>
<evidence type="ECO:0000256" key="4">
    <source>
        <dbReference type="ARBA" id="ARBA00022475"/>
    </source>
</evidence>
<dbReference type="GO" id="GO:0005524">
    <property type="term" value="F:ATP binding"/>
    <property type="evidence" value="ECO:0007669"/>
    <property type="project" value="UniProtKB-KW"/>
</dbReference>
<dbReference type="PROSITE" id="PS50893">
    <property type="entry name" value="ABC_TRANSPORTER_2"/>
    <property type="match status" value="2"/>
</dbReference>
<keyword evidence="3" id="KW-0813">Transport</keyword>
<dbReference type="InterPro" id="IPR027417">
    <property type="entry name" value="P-loop_NTPase"/>
</dbReference>
<dbReference type="InterPro" id="IPR017871">
    <property type="entry name" value="ABC_transporter-like_CS"/>
</dbReference>
<evidence type="ECO:0000256" key="8">
    <source>
        <dbReference type="SAM" id="MobiDB-lite"/>
    </source>
</evidence>
<keyword evidence="4" id="KW-1003">Cell membrane</keyword>
<feature type="compositionally biased region" description="Basic and acidic residues" evidence="8">
    <location>
        <begin position="296"/>
        <end position="306"/>
    </location>
</feature>
<dbReference type="Pfam" id="PF08352">
    <property type="entry name" value="oligo_HPY"/>
    <property type="match status" value="2"/>
</dbReference>
<dbReference type="PANTHER" id="PTHR43297">
    <property type="entry name" value="OLIGOPEPTIDE TRANSPORT ATP-BINDING PROTEIN APPD"/>
    <property type="match status" value="1"/>
</dbReference>
<dbReference type="Pfam" id="PF00005">
    <property type="entry name" value="ABC_tran"/>
    <property type="match status" value="2"/>
</dbReference>
<dbReference type="FunFam" id="3.40.50.300:FF:000016">
    <property type="entry name" value="Oligopeptide ABC transporter ATP-binding component"/>
    <property type="match status" value="1"/>
</dbReference>
<dbReference type="OrthoDB" id="8036461at2"/>
<dbReference type="SMART" id="SM00382">
    <property type="entry name" value="AAA"/>
    <property type="match status" value="2"/>
</dbReference>
<keyword evidence="11" id="KW-1185">Reference proteome</keyword>
<keyword evidence="7" id="KW-0472">Membrane</keyword>
<dbReference type="InterPro" id="IPR003593">
    <property type="entry name" value="AAA+_ATPase"/>
</dbReference>
<comment type="subcellular location">
    <subcellularLocation>
        <location evidence="1">Cell membrane</location>
        <topology evidence="1">Peripheral membrane protein</topology>
    </subcellularLocation>
</comment>
<dbReference type="NCBIfam" id="NF007739">
    <property type="entry name" value="PRK10419.1"/>
    <property type="match status" value="2"/>
</dbReference>
<proteinExistence type="inferred from homology"/>
<dbReference type="InterPro" id="IPR003439">
    <property type="entry name" value="ABC_transporter-like_ATP-bd"/>
</dbReference>
<evidence type="ECO:0000256" key="5">
    <source>
        <dbReference type="ARBA" id="ARBA00022741"/>
    </source>
</evidence>
<evidence type="ECO:0000256" key="1">
    <source>
        <dbReference type="ARBA" id="ARBA00004202"/>
    </source>
</evidence>
<organism evidence="10 11">
    <name type="scientific">Nocardia mexicana</name>
    <dbReference type="NCBI Taxonomy" id="279262"/>
    <lineage>
        <taxon>Bacteria</taxon>
        <taxon>Bacillati</taxon>
        <taxon>Actinomycetota</taxon>
        <taxon>Actinomycetes</taxon>
        <taxon>Mycobacteriales</taxon>
        <taxon>Nocardiaceae</taxon>
        <taxon>Nocardia</taxon>
    </lineage>
</organism>
<feature type="region of interest" description="Disordered" evidence="8">
    <location>
        <begin position="273"/>
        <end position="308"/>
    </location>
</feature>
<evidence type="ECO:0000259" key="9">
    <source>
        <dbReference type="PROSITE" id="PS50893"/>
    </source>
</evidence>
<dbReference type="PROSITE" id="PS00211">
    <property type="entry name" value="ABC_TRANSPORTER_1"/>
    <property type="match status" value="2"/>
</dbReference>
<feature type="domain" description="ABC transporter" evidence="9">
    <location>
        <begin position="13"/>
        <end position="260"/>
    </location>
</feature>
<accession>A0A370GUD7</accession>
<name>A0A370GUD7_9NOCA</name>